<comment type="cofactor">
    <cofactor evidence="12">
        <name>Zn(2+)</name>
        <dbReference type="ChEBI" id="CHEBI:29105"/>
    </cofactor>
    <text evidence="12">Binds 1 zinc ion.</text>
</comment>
<dbReference type="InterPro" id="IPR002734">
    <property type="entry name" value="RibDG_C"/>
</dbReference>
<evidence type="ECO:0000256" key="9">
    <source>
        <dbReference type="ARBA" id="ARBA00022857"/>
    </source>
</evidence>
<evidence type="ECO:0000256" key="7">
    <source>
        <dbReference type="ARBA" id="ARBA00022723"/>
    </source>
</evidence>
<comment type="pathway">
    <text evidence="2 12">Cofactor biosynthesis; riboflavin biosynthesis; 5-amino-6-(D-ribitylamino)uracil from GTP: step 2/4.</text>
</comment>
<evidence type="ECO:0000256" key="5">
    <source>
        <dbReference type="ARBA" id="ARBA00007417"/>
    </source>
</evidence>
<keyword evidence="12 14" id="KW-0378">Hydrolase</keyword>
<protein>
    <recommendedName>
        <fullName evidence="12">Riboflavin biosynthesis protein RibD</fullName>
    </recommendedName>
    <domain>
        <recommendedName>
            <fullName evidence="12">Diaminohydroxyphosphoribosylaminopyrimidine deaminase</fullName>
            <shortName evidence="12">DRAP deaminase</shortName>
            <ecNumber evidence="12">3.5.4.26</ecNumber>
        </recommendedName>
        <alternativeName>
            <fullName evidence="12">Riboflavin-specific deaminase</fullName>
        </alternativeName>
    </domain>
    <domain>
        <recommendedName>
            <fullName evidence="12">5-amino-6-(5-phosphoribosylamino)uracil reductase</fullName>
            <ecNumber evidence="12">1.1.1.193</ecNumber>
        </recommendedName>
        <alternativeName>
            <fullName evidence="12">HTP reductase</fullName>
        </alternativeName>
    </domain>
</protein>
<proteinExistence type="inferred from homology"/>
<dbReference type="Pfam" id="PF00383">
    <property type="entry name" value="dCMP_cyt_deam_1"/>
    <property type="match status" value="1"/>
</dbReference>
<evidence type="ECO:0000256" key="2">
    <source>
        <dbReference type="ARBA" id="ARBA00004882"/>
    </source>
</evidence>
<reference evidence="14 15" key="1">
    <citation type="submission" date="2024-09" db="EMBL/GenBank/DDBJ databases">
        <authorList>
            <person name="Sun Q."/>
            <person name="Mori K."/>
        </authorList>
    </citation>
    <scope>NUCLEOTIDE SEQUENCE [LARGE SCALE GENOMIC DNA]</scope>
    <source>
        <strain evidence="14 15">CCM 7904</strain>
    </source>
</reference>
<feature type="domain" description="CMP/dCMP-type deaminase" evidence="13">
    <location>
        <begin position="6"/>
        <end position="127"/>
    </location>
</feature>
<dbReference type="EC" id="3.5.4.26" evidence="12"/>
<comment type="caution">
    <text evidence="14">The sequence shown here is derived from an EMBL/GenBank/DDBJ whole genome shotgun (WGS) entry which is preliminary data.</text>
</comment>
<evidence type="ECO:0000256" key="12">
    <source>
        <dbReference type="PIRNR" id="PIRNR006769"/>
    </source>
</evidence>
<evidence type="ECO:0000256" key="8">
    <source>
        <dbReference type="ARBA" id="ARBA00022833"/>
    </source>
</evidence>
<dbReference type="RefSeq" id="WP_378927050.1">
    <property type="nucleotide sequence ID" value="NZ_JAOTBE010000004.1"/>
</dbReference>
<dbReference type="EC" id="1.1.1.193" evidence="12"/>
<dbReference type="CDD" id="cd01284">
    <property type="entry name" value="Riboflavin_deaminase-reductase"/>
    <property type="match status" value="1"/>
</dbReference>
<dbReference type="GO" id="GO:0008835">
    <property type="term" value="F:diaminohydroxyphosphoribosylaminopyrimidine deaminase activity"/>
    <property type="evidence" value="ECO:0007669"/>
    <property type="project" value="UniProtKB-EC"/>
</dbReference>
<comment type="catalytic activity">
    <reaction evidence="12">
        <text>2,5-diamino-6-hydroxy-4-(5-phosphoribosylamino)-pyrimidine + H2O + H(+) = 5-amino-6-(5-phospho-D-ribosylamino)uracil + NH4(+)</text>
        <dbReference type="Rhea" id="RHEA:21868"/>
        <dbReference type="ChEBI" id="CHEBI:15377"/>
        <dbReference type="ChEBI" id="CHEBI:15378"/>
        <dbReference type="ChEBI" id="CHEBI:28938"/>
        <dbReference type="ChEBI" id="CHEBI:58453"/>
        <dbReference type="ChEBI" id="CHEBI:58614"/>
        <dbReference type="EC" id="3.5.4.26"/>
    </reaction>
</comment>
<dbReference type="Gene3D" id="3.40.140.10">
    <property type="entry name" value="Cytidine Deaminase, domain 2"/>
    <property type="match status" value="1"/>
</dbReference>
<dbReference type="Gene3D" id="3.40.430.10">
    <property type="entry name" value="Dihydrofolate Reductase, subunit A"/>
    <property type="match status" value="2"/>
</dbReference>
<dbReference type="PIRSF" id="PIRSF006769">
    <property type="entry name" value="RibD"/>
    <property type="match status" value="1"/>
</dbReference>
<dbReference type="PROSITE" id="PS00903">
    <property type="entry name" value="CYT_DCMP_DEAMINASES_1"/>
    <property type="match status" value="1"/>
</dbReference>
<dbReference type="Pfam" id="PF01872">
    <property type="entry name" value="RibD_C"/>
    <property type="match status" value="1"/>
</dbReference>
<keyword evidence="15" id="KW-1185">Reference proteome</keyword>
<dbReference type="EMBL" id="JBHLWQ010000146">
    <property type="protein sequence ID" value="MFC0201806.1"/>
    <property type="molecule type" value="Genomic_DNA"/>
</dbReference>
<keyword evidence="9 12" id="KW-0521">NADP</keyword>
<organism evidence="14 15">
    <name type="scientific">Paracoccus rhizosphaerae</name>
    <dbReference type="NCBI Taxonomy" id="1133347"/>
    <lineage>
        <taxon>Bacteria</taxon>
        <taxon>Pseudomonadati</taxon>
        <taxon>Pseudomonadota</taxon>
        <taxon>Alphaproteobacteria</taxon>
        <taxon>Rhodobacterales</taxon>
        <taxon>Paracoccaceae</taxon>
        <taxon>Paracoccus</taxon>
    </lineage>
</organism>
<sequence>MTQDTTDDAAHMAHALCLARRGLGNVWPNPAVGCVLVRDGRVVGRGWTQPGGRPHAERMALDAAGPLAAGATAYVTLEPCAHFGRTPPCAAGLVQSGVARVVTALTDPDHRVAGRGHAMLRAAGIQLTEGVLAAEAAELQAGFLSRILRGRPFVTLKLASSLDGRIAMASGESQWITGPAARAHVHALRAQHDAVMVGGATARADLPQLNVRGIRTPQQPVRIVVSRQALPPLAPQDADHGPLWRVEGTPADILADLGSRGITRVFCEGGGRLAASLLQAGLVDQMVGYTAGLAMGADARPFVGPTGWSQLAQVPRFDLIETKVIGGDLFHRWRAR</sequence>
<dbReference type="PANTHER" id="PTHR38011">
    <property type="entry name" value="DIHYDROFOLATE REDUCTASE FAMILY PROTEIN (AFU_ORTHOLOGUE AFUA_8G06820)"/>
    <property type="match status" value="1"/>
</dbReference>
<comment type="function">
    <text evidence="1 12">Converts 2,5-diamino-6-(ribosylamino)-4(3h)-pyrimidinone 5'-phosphate into 5-amino-6-(ribosylamino)-2,4(1h,3h)-pyrimidinedione 5'-phosphate.</text>
</comment>
<evidence type="ECO:0000256" key="10">
    <source>
        <dbReference type="ARBA" id="ARBA00023002"/>
    </source>
</evidence>
<dbReference type="PROSITE" id="PS51747">
    <property type="entry name" value="CYT_DCMP_DEAMINASES_2"/>
    <property type="match status" value="1"/>
</dbReference>
<evidence type="ECO:0000256" key="1">
    <source>
        <dbReference type="ARBA" id="ARBA00002151"/>
    </source>
</evidence>
<dbReference type="InterPro" id="IPR002125">
    <property type="entry name" value="CMP_dCMP_dom"/>
</dbReference>
<evidence type="ECO:0000256" key="4">
    <source>
        <dbReference type="ARBA" id="ARBA00005259"/>
    </source>
</evidence>
<dbReference type="GO" id="GO:0008703">
    <property type="term" value="F:5-amino-6-(5-phosphoribosylamino)uracil reductase activity"/>
    <property type="evidence" value="ECO:0007669"/>
    <property type="project" value="UniProtKB-EC"/>
</dbReference>
<evidence type="ECO:0000313" key="14">
    <source>
        <dbReference type="EMBL" id="MFC0201806.1"/>
    </source>
</evidence>
<accession>A0ABV6CP97</accession>
<evidence type="ECO:0000259" key="13">
    <source>
        <dbReference type="PROSITE" id="PS51747"/>
    </source>
</evidence>
<dbReference type="InterPro" id="IPR004794">
    <property type="entry name" value="Eubact_RibD"/>
</dbReference>
<gene>
    <name evidence="14" type="primary">ribD</name>
    <name evidence="14" type="ORF">ACFFIZ_16190</name>
</gene>
<keyword evidence="8 12" id="KW-0862">Zinc</keyword>
<keyword evidence="6 12" id="KW-0686">Riboflavin biosynthesis</keyword>
<evidence type="ECO:0000256" key="3">
    <source>
        <dbReference type="ARBA" id="ARBA00004910"/>
    </source>
</evidence>
<comment type="pathway">
    <text evidence="3 12">Cofactor biosynthesis; riboflavin biosynthesis; 5-amino-6-(D-ribitylamino)uracil from GTP: step 3/4.</text>
</comment>
<comment type="similarity">
    <text evidence="5 12">In the C-terminal section; belongs to the HTP reductase family.</text>
</comment>
<comment type="similarity">
    <text evidence="4 12">In the N-terminal section; belongs to the cytidine and deoxycytidylate deaminase family.</text>
</comment>
<dbReference type="InterPro" id="IPR024072">
    <property type="entry name" value="DHFR-like_dom_sf"/>
</dbReference>
<evidence type="ECO:0000256" key="11">
    <source>
        <dbReference type="ARBA" id="ARBA00023268"/>
    </source>
</evidence>
<dbReference type="SUPFAM" id="SSF53597">
    <property type="entry name" value="Dihydrofolate reductase-like"/>
    <property type="match status" value="1"/>
</dbReference>
<comment type="catalytic activity">
    <reaction evidence="12">
        <text>5-amino-6-(5-phospho-D-ribitylamino)uracil + NADP(+) = 5-amino-6-(5-phospho-D-ribosylamino)uracil + NADPH + H(+)</text>
        <dbReference type="Rhea" id="RHEA:17845"/>
        <dbReference type="ChEBI" id="CHEBI:15378"/>
        <dbReference type="ChEBI" id="CHEBI:57783"/>
        <dbReference type="ChEBI" id="CHEBI:58349"/>
        <dbReference type="ChEBI" id="CHEBI:58421"/>
        <dbReference type="ChEBI" id="CHEBI:58453"/>
        <dbReference type="EC" id="1.1.1.193"/>
    </reaction>
</comment>
<evidence type="ECO:0000256" key="6">
    <source>
        <dbReference type="ARBA" id="ARBA00022619"/>
    </source>
</evidence>
<dbReference type="SUPFAM" id="SSF53927">
    <property type="entry name" value="Cytidine deaminase-like"/>
    <property type="match status" value="1"/>
</dbReference>
<dbReference type="Proteomes" id="UP001589795">
    <property type="component" value="Unassembled WGS sequence"/>
</dbReference>
<keyword evidence="10 12" id="KW-0560">Oxidoreductase</keyword>
<dbReference type="InterPro" id="IPR016193">
    <property type="entry name" value="Cytidine_deaminase-like"/>
</dbReference>
<keyword evidence="11" id="KW-0511">Multifunctional enzyme</keyword>
<dbReference type="NCBIfam" id="TIGR00326">
    <property type="entry name" value="eubact_ribD"/>
    <property type="match status" value="1"/>
</dbReference>
<dbReference type="InterPro" id="IPR050765">
    <property type="entry name" value="Riboflavin_Biosynth_HTPR"/>
</dbReference>
<keyword evidence="7 12" id="KW-0479">Metal-binding</keyword>
<dbReference type="PANTHER" id="PTHR38011:SF7">
    <property type="entry name" value="2,5-DIAMINO-6-RIBOSYLAMINO-4(3H)-PYRIMIDINONE 5'-PHOSPHATE REDUCTASE"/>
    <property type="match status" value="1"/>
</dbReference>
<dbReference type="InterPro" id="IPR016192">
    <property type="entry name" value="APOBEC/CMP_deaminase_Zn-bd"/>
</dbReference>
<evidence type="ECO:0000313" key="15">
    <source>
        <dbReference type="Proteomes" id="UP001589795"/>
    </source>
</evidence>
<name>A0ABV6CP97_9RHOB</name>